<accession>A0ABX1CQA5</accession>
<evidence type="ECO:0008006" key="3">
    <source>
        <dbReference type="Google" id="ProtNLM"/>
    </source>
</evidence>
<protein>
    <recommendedName>
        <fullName evidence="3">Polysaccharide biosynthesis protein</fullName>
    </recommendedName>
</protein>
<gene>
    <name evidence="1" type="ORF">HBH26_16015</name>
</gene>
<dbReference type="RefSeq" id="WP_168135650.1">
    <property type="nucleotide sequence ID" value="NZ_JAAVJH010000013.1"/>
</dbReference>
<evidence type="ECO:0000313" key="1">
    <source>
        <dbReference type="EMBL" id="NJR80089.1"/>
    </source>
</evidence>
<name>A0ABX1CQA5_9SPHN</name>
<dbReference type="EMBL" id="JAAVJH010000013">
    <property type="protein sequence ID" value="NJR80089.1"/>
    <property type="molecule type" value="Genomic_DNA"/>
</dbReference>
<keyword evidence="2" id="KW-1185">Reference proteome</keyword>
<reference evidence="1 2" key="1">
    <citation type="submission" date="2020-03" db="EMBL/GenBank/DDBJ databases">
        <authorList>
            <person name="Wang L."/>
            <person name="He N."/>
            <person name="Li Y."/>
            <person name="Fang Y."/>
            <person name="Zhang F."/>
        </authorList>
    </citation>
    <scope>NUCLEOTIDE SEQUENCE [LARGE SCALE GENOMIC DNA]</scope>
    <source>
        <strain evidence="1 2">36D10-4-7</strain>
    </source>
</reference>
<dbReference type="InterPro" id="IPR029465">
    <property type="entry name" value="ATPgrasp_TupA"/>
</dbReference>
<proteinExistence type="predicted"/>
<organism evidence="1 2">
    <name type="scientific">Sphingomonas corticis</name>
    <dbReference type="NCBI Taxonomy" id="2722791"/>
    <lineage>
        <taxon>Bacteria</taxon>
        <taxon>Pseudomonadati</taxon>
        <taxon>Pseudomonadota</taxon>
        <taxon>Alphaproteobacteria</taxon>
        <taxon>Sphingomonadales</taxon>
        <taxon>Sphingomonadaceae</taxon>
        <taxon>Sphingomonas</taxon>
    </lineage>
</organism>
<evidence type="ECO:0000313" key="2">
    <source>
        <dbReference type="Proteomes" id="UP000732399"/>
    </source>
</evidence>
<comment type="caution">
    <text evidence="1">The sequence shown here is derived from an EMBL/GenBank/DDBJ whole genome shotgun (WGS) entry which is preliminary data.</text>
</comment>
<dbReference type="Pfam" id="PF14305">
    <property type="entry name" value="ATPgrasp_TupA"/>
    <property type="match status" value="1"/>
</dbReference>
<sequence length="299" mass="34294">MMKRQSRWWTAAERLAGKVSDRLYLSIRYYRRFGRWPALKPPAAFSEHLLAFKLASRGDARLPVMSDKVAVKAWVAERLGERYVIPTLWSGATLPPREDRIWPMPYVMKSAHGSAQTIFVRDEADQRWDEIEAKCAGWLDVDEGYGRQDREWHYAAIRPQIIVEPLIGEDGVPPPDFKFFTFAGQVGMIEVDICRFSTHRRYLLDRNWEPMPFHFKVLPGPDPLPRPANLDRMIELAERAAAGLDFVRVDFYDTRDGIFFGEATFFPAGGNGRFIPPEADFVVGKIWTDLMAGRAEGGR</sequence>
<dbReference type="Proteomes" id="UP000732399">
    <property type="component" value="Unassembled WGS sequence"/>
</dbReference>